<proteinExistence type="predicted"/>
<dbReference type="EMBL" id="MCBR01014170">
    <property type="protein sequence ID" value="RKF63119.1"/>
    <property type="molecule type" value="Genomic_DNA"/>
</dbReference>
<reference evidence="1 2" key="1">
    <citation type="journal article" date="2018" name="BMC Genomics">
        <title>Comparative genome analyses reveal sequence features reflecting distinct modes of host-adaptation between dicot and monocot powdery mildew.</title>
        <authorList>
            <person name="Wu Y."/>
            <person name="Ma X."/>
            <person name="Pan Z."/>
            <person name="Kale S.D."/>
            <person name="Song Y."/>
            <person name="King H."/>
            <person name="Zhang Q."/>
            <person name="Presley C."/>
            <person name="Deng X."/>
            <person name="Wei C.I."/>
            <person name="Xiao S."/>
        </authorList>
    </citation>
    <scope>NUCLEOTIDE SEQUENCE [LARGE SCALE GENOMIC DNA]</scope>
    <source>
        <strain evidence="1">UCSC1</strain>
    </source>
</reference>
<protein>
    <submittedName>
        <fullName evidence="1">Uncharacterized protein</fullName>
    </submittedName>
</protein>
<dbReference type="OrthoDB" id="2205812at2759"/>
<dbReference type="AlphaFoldDB" id="A0A420I099"/>
<evidence type="ECO:0000313" key="1">
    <source>
        <dbReference type="EMBL" id="RKF63119.1"/>
    </source>
</evidence>
<accession>A0A420I099</accession>
<gene>
    <name evidence="1" type="ORF">GcC1_141015</name>
</gene>
<sequence length="277" mass="32024">MTNIKKWKKVEHSYNIYAQASGAALNTSKTKIVQVNTNHTFQNYRGVQLVDSATYLGVTIGFVWKVEDGKIVKGPIKNTDSFRPIKEGGIKLCSLKCMRDSLVYYRIQKLEESIETDPIKRQQWFSLANALIMKNVTPDIRNLTEHPWIQKWTCRIPKPPPSVYQFLFLRNKSLTNIPPKSLMDVATTNFWIHPCINSGHANVRWGAPIWKELFNGTDEVDTIRSIGQLWNLKEGNGRFKQKHRIASMRLINHLPPEWLNFLIGVPHLLRKPDLDTY</sequence>
<dbReference type="Proteomes" id="UP000285405">
    <property type="component" value="Unassembled WGS sequence"/>
</dbReference>
<organism evidence="1 2">
    <name type="scientific">Golovinomyces cichoracearum</name>
    <dbReference type="NCBI Taxonomy" id="62708"/>
    <lineage>
        <taxon>Eukaryota</taxon>
        <taxon>Fungi</taxon>
        <taxon>Dikarya</taxon>
        <taxon>Ascomycota</taxon>
        <taxon>Pezizomycotina</taxon>
        <taxon>Leotiomycetes</taxon>
        <taxon>Erysiphales</taxon>
        <taxon>Erysiphaceae</taxon>
        <taxon>Golovinomyces</taxon>
    </lineage>
</organism>
<name>A0A420I099_9PEZI</name>
<comment type="caution">
    <text evidence="1">The sequence shown here is derived from an EMBL/GenBank/DDBJ whole genome shotgun (WGS) entry which is preliminary data.</text>
</comment>
<evidence type="ECO:0000313" key="2">
    <source>
        <dbReference type="Proteomes" id="UP000285405"/>
    </source>
</evidence>